<evidence type="ECO:0000256" key="1">
    <source>
        <dbReference type="SAM" id="SignalP"/>
    </source>
</evidence>
<feature type="chain" id="PRO_5038501977" evidence="1">
    <location>
        <begin position="34"/>
        <end position="131"/>
    </location>
</feature>
<keyword evidence="3" id="KW-1185">Reference proteome</keyword>
<dbReference type="Proteomes" id="UP000189004">
    <property type="component" value="Unassembled WGS sequence"/>
</dbReference>
<reference evidence="3" key="1">
    <citation type="submission" date="2016-08" db="EMBL/GenBank/DDBJ databases">
        <authorList>
            <person name="Tokovenko B."/>
            <person name="Kalinowski J."/>
        </authorList>
    </citation>
    <scope>NUCLEOTIDE SEQUENCE [LARGE SCALE GENOMIC DNA]</scope>
    <source>
        <strain evidence="3">UTMC102</strain>
    </source>
</reference>
<dbReference type="EMBL" id="MCOK01000001">
    <property type="protein sequence ID" value="OOC54230.1"/>
    <property type="molecule type" value="Genomic_DNA"/>
</dbReference>
<organism evidence="2 3">
    <name type="scientific">Nocardiopsis sinuspersici</name>
    <dbReference type="NCBI Taxonomy" id="501010"/>
    <lineage>
        <taxon>Bacteria</taxon>
        <taxon>Bacillati</taxon>
        <taxon>Actinomycetota</taxon>
        <taxon>Actinomycetes</taxon>
        <taxon>Streptosporangiales</taxon>
        <taxon>Nocardiopsidaceae</taxon>
        <taxon>Nocardiopsis</taxon>
    </lineage>
</organism>
<dbReference type="STRING" id="501010.NOSIN_10765"/>
<evidence type="ECO:0000313" key="3">
    <source>
        <dbReference type="Proteomes" id="UP000189004"/>
    </source>
</evidence>
<name>A0A1V3C1H8_9ACTN</name>
<keyword evidence="1" id="KW-0732">Signal</keyword>
<gene>
    <name evidence="2" type="ORF">NOSIN_10765</name>
</gene>
<dbReference type="OrthoDB" id="3431346at2"/>
<protein>
    <submittedName>
        <fullName evidence="2">Uncharacterized protein</fullName>
    </submittedName>
</protein>
<proteinExistence type="predicted"/>
<accession>A0A1V3C1H8</accession>
<comment type="caution">
    <text evidence="2">The sequence shown here is derived from an EMBL/GenBank/DDBJ whole genome shotgun (WGS) entry which is preliminary data.</text>
</comment>
<feature type="signal peptide" evidence="1">
    <location>
        <begin position="1"/>
        <end position="33"/>
    </location>
</feature>
<evidence type="ECO:0000313" key="2">
    <source>
        <dbReference type="EMBL" id="OOC54230.1"/>
    </source>
</evidence>
<sequence>MDGHTRTRRQRTLAVPLVFLVVMCFLCALCHSAAPQAAASSLAAVDCPEQTQESPAASAGIPVQGLTHPCEAAEGHGLPAASPLFLVALGAALTLALSSAPRPGPVPRPLHRSPAAPHGYGLLTLLCVQRV</sequence>
<dbReference type="RefSeq" id="WP_077690629.1">
    <property type="nucleotide sequence ID" value="NZ_MCOK01000001.1"/>
</dbReference>
<dbReference type="AlphaFoldDB" id="A0A1V3C1H8"/>